<dbReference type="PANTHER" id="PTHR45526:SF6">
    <property type="entry name" value="TRANSCRIPTIONAL REGULATORY PROTEIN CITT"/>
    <property type="match status" value="1"/>
</dbReference>
<dbReference type="Gene3D" id="3.40.50.2300">
    <property type="match status" value="1"/>
</dbReference>
<dbReference type="InterPro" id="IPR051271">
    <property type="entry name" value="2C-system_Tx_regulators"/>
</dbReference>
<dbReference type="InterPro" id="IPR001789">
    <property type="entry name" value="Sig_transdc_resp-reg_receiver"/>
</dbReference>
<dbReference type="PANTHER" id="PTHR45526">
    <property type="entry name" value="TRANSCRIPTIONAL REGULATORY PROTEIN DPIA"/>
    <property type="match status" value="1"/>
</dbReference>
<dbReference type="Proteomes" id="UP001138793">
    <property type="component" value="Unassembled WGS sequence"/>
</dbReference>
<keyword evidence="4" id="KW-0902">Two-component regulatory system</keyword>
<dbReference type="GO" id="GO:0003700">
    <property type="term" value="F:DNA-binding transcription factor activity"/>
    <property type="evidence" value="ECO:0007669"/>
    <property type="project" value="InterPro"/>
</dbReference>
<proteinExistence type="predicted"/>
<evidence type="ECO:0000256" key="3">
    <source>
        <dbReference type="ARBA" id="ARBA00022553"/>
    </source>
</evidence>
<evidence type="ECO:0000256" key="7">
    <source>
        <dbReference type="ARBA" id="ARBA00023159"/>
    </source>
</evidence>
<dbReference type="SUPFAM" id="SSF52172">
    <property type="entry name" value="CheY-like"/>
    <property type="match status" value="1"/>
</dbReference>
<keyword evidence="12" id="KW-1185">Reference proteome</keyword>
<protein>
    <submittedName>
        <fullName evidence="11">CitB family two-component system response regulator CitT</fullName>
    </submittedName>
</protein>
<comment type="subcellular location">
    <subcellularLocation>
        <location evidence="1">Cytoplasm</location>
    </subcellularLocation>
</comment>
<evidence type="ECO:0000256" key="6">
    <source>
        <dbReference type="ARBA" id="ARBA00023125"/>
    </source>
</evidence>
<keyword evidence="6" id="KW-0238">DNA-binding</keyword>
<keyword evidence="5" id="KW-0805">Transcription regulation</keyword>
<dbReference type="GO" id="GO:0000156">
    <property type="term" value="F:phosphorelay response regulator activity"/>
    <property type="evidence" value="ECO:0007669"/>
    <property type="project" value="TreeGrafter"/>
</dbReference>
<dbReference type="RefSeq" id="WP_149474418.1">
    <property type="nucleotide sequence ID" value="NZ_JAGGMB010000002.1"/>
</dbReference>
<name>A0A9X0YT08_9BACI</name>
<keyword evidence="7" id="KW-0010">Activator</keyword>
<evidence type="ECO:0000256" key="4">
    <source>
        <dbReference type="ARBA" id="ARBA00023012"/>
    </source>
</evidence>
<dbReference type="GO" id="GO:0003677">
    <property type="term" value="F:DNA binding"/>
    <property type="evidence" value="ECO:0007669"/>
    <property type="project" value="UniProtKB-KW"/>
</dbReference>
<keyword evidence="2" id="KW-0963">Cytoplasm</keyword>
<keyword evidence="8" id="KW-0804">Transcription</keyword>
<evidence type="ECO:0000313" key="12">
    <source>
        <dbReference type="Proteomes" id="UP001138793"/>
    </source>
</evidence>
<dbReference type="InterPro" id="IPR048714">
    <property type="entry name" value="DpiA-like_HTH"/>
</dbReference>
<dbReference type="Pfam" id="PF00072">
    <property type="entry name" value="Response_reg"/>
    <property type="match status" value="1"/>
</dbReference>
<dbReference type="AlphaFoldDB" id="A0A9X0YT08"/>
<evidence type="ECO:0000256" key="8">
    <source>
        <dbReference type="ARBA" id="ARBA00023163"/>
    </source>
</evidence>
<evidence type="ECO:0000256" key="5">
    <source>
        <dbReference type="ARBA" id="ARBA00023015"/>
    </source>
</evidence>
<evidence type="ECO:0000256" key="2">
    <source>
        <dbReference type="ARBA" id="ARBA00022490"/>
    </source>
</evidence>
<dbReference type="PROSITE" id="PS50110">
    <property type="entry name" value="RESPONSE_REGULATORY"/>
    <property type="match status" value="1"/>
</dbReference>
<reference evidence="11" key="1">
    <citation type="submission" date="2021-03" db="EMBL/GenBank/DDBJ databases">
        <title>Genomic Encyclopedia of Type Strains, Phase IV (KMG-IV): sequencing the most valuable type-strain genomes for metagenomic binning, comparative biology and taxonomic classification.</title>
        <authorList>
            <person name="Goeker M."/>
        </authorList>
    </citation>
    <scope>NUCLEOTIDE SEQUENCE</scope>
    <source>
        <strain evidence="11">DSM 107338</strain>
    </source>
</reference>
<dbReference type="InterPro" id="IPR011006">
    <property type="entry name" value="CheY-like_superfamily"/>
</dbReference>
<evidence type="ECO:0000313" key="11">
    <source>
        <dbReference type="EMBL" id="MBP2076775.1"/>
    </source>
</evidence>
<dbReference type="PIRSF" id="PIRSF006171">
    <property type="entry name" value="RR_citrat_malat"/>
    <property type="match status" value="1"/>
</dbReference>
<organism evidence="11 12">
    <name type="scientific">Oceanobacillus polygoni</name>
    <dbReference type="NCBI Taxonomy" id="1235259"/>
    <lineage>
        <taxon>Bacteria</taxon>
        <taxon>Bacillati</taxon>
        <taxon>Bacillota</taxon>
        <taxon>Bacilli</taxon>
        <taxon>Bacillales</taxon>
        <taxon>Bacillaceae</taxon>
        <taxon>Oceanobacillus</taxon>
    </lineage>
</organism>
<feature type="modified residue" description="4-aspartylphosphate" evidence="9">
    <location>
        <position position="53"/>
    </location>
</feature>
<gene>
    <name evidence="11" type="ORF">J2Z64_000987</name>
</gene>
<sequence>MNVVIAEDDYRVALLHEQYLQTFSMIKVVGRALNGKELKEILEKEEVHLVLLDIYFPDTLGTELLPHLRMNYPEMDMIIVSASTDRNHLRTARQYGVYQFLIKPVSVGDFTQTITNYLKDKEWFNQDESFQAKDTLHILSGTYQMDQTVKSKNDQLPSGVDSITLDKVKAALTENEEGVTIDTMCQLVGISRTTARRYLEHIVAEGEATTKLNYGVIGRPERRYILE</sequence>
<evidence type="ECO:0000259" key="10">
    <source>
        <dbReference type="PROSITE" id="PS50110"/>
    </source>
</evidence>
<dbReference type="GO" id="GO:0005737">
    <property type="term" value="C:cytoplasm"/>
    <property type="evidence" value="ECO:0007669"/>
    <property type="project" value="UniProtKB-SubCell"/>
</dbReference>
<dbReference type="Pfam" id="PF20714">
    <property type="entry name" value="HTH_64"/>
    <property type="match status" value="1"/>
</dbReference>
<dbReference type="SMART" id="SM00448">
    <property type="entry name" value="REC"/>
    <property type="match status" value="1"/>
</dbReference>
<dbReference type="EMBL" id="JAGGMB010000002">
    <property type="protein sequence ID" value="MBP2076775.1"/>
    <property type="molecule type" value="Genomic_DNA"/>
</dbReference>
<comment type="caution">
    <text evidence="11">The sequence shown here is derived from an EMBL/GenBank/DDBJ whole genome shotgun (WGS) entry which is preliminary data.</text>
</comment>
<dbReference type="OrthoDB" id="9759232at2"/>
<feature type="domain" description="Response regulatory" evidence="10">
    <location>
        <begin position="2"/>
        <end position="118"/>
    </location>
</feature>
<dbReference type="InterPro" id="IPR024187">
    <property type="entry name" value="Sig_transdc_resp-reg_cit/mal"/>
</dbReference>
<keyword evidence="3 9" id="KW-0597">Phosphoprotein</keyword>
<evidence type="ECO:0000256" key="9">
    <source>
        <dbReference type="PROSITE-ProRule" id="PRU00169"/>
    </source>
</evidence>
<evidence type="ECO:0000256" key="1">
    <source>
        <dbReference type="ARBA" id="ARBA00004496"/>
    </source>
</evidence>
<accession>A0A9X0YT08</accession>